<protein>
    <submittedName>
        <fullName evidence="1">Uncharacterized protein</fullName>
    </submittedName>
</protein>
<keyword evidence="2" id="KW-1185">Reference proteome</keyword>
<organism evidence="1 2">
    <name type="scientific">Vreelandella venusta</name>
    <dbReference type="NCBI Taxonomy" id="44935"/>
    <lineage>
        <taxon>Bacteria</taxon>
        <taxon>Pseudomonadati</taxon>
        <taxon>Pseudomonadota</taxon>
        <taxon>Gammaproteobacteria</taxon>
        <taxon>Oceanospirillales</taxon>
        <taxon>Halomonadaceae</taxon>
        <taxon>Vreelandella</taxon>
    </lineage>
</organism>
<comment type="caution">
    <text evidence="1">The sequence shown here is derived from an EMBL/GenBank/DDBJ whole genome shotgun (WGS) entry which is preliminary data.</text>
</comment>
<name>A0ABX2B6S7_9GAMM</name>
<gene>
    <name evidence="1" type="ORF">DDR56_04365</name>
</gene>
<proteinExistence type="predicted"/>
<accession>A0ABX2B6S7</accession>
<evidence type="ECO:0000313" key="1">
    <source>
        <dbReference type="EMBL" id="NPT29810.1"/>
    </source>
</evidence>
<reference evidence="1 2" key="1">
    <citation type="submission" date="2018-04" db="EMBL/GenBank/DDBJ databases">
        <authorList>
            <person name="Li G."/>
            <person name="Du W."/>
            <person name="Bai Y."/>
        </authorList>
    </citation>
    <scope>NUCLEOTIDE SEQUENCE [LARGE SCALE GENOMIC DNA]</scope>
    <source>
        <strain evidence="1 2">YYYZ-3</strain>
    </source>
</reference>
<sequence>MIFMHPFFTSQPSSGAAWRRVQGCIKTTTFSARAGRGVECAAWVADGVGVDGWHHRRMKPSRRSHKAGYPSALLSLA</sequence>
<dbReference type="EMBL" id="QDKN01000001">
    <property type="protein sequence ID" value="NPT29810.1"/>
    <property type="molecule type" value="Genomic_DNA"/>
</dbReference>
<evidence type="ECO:0000313" key="2">
    <source>
        <dbReference type="Proteomes" id="UP001318401"/>
    </source>
</evidence>
<dbReference type="Proteomes" id="UP001318401">
    <property type="component" value="Unassembled WGS sequence"/>
</dbReference>